<dbReference type="PROSITE" id="PS50994">
    <property type="entry name" value="INTEGRASE"/>
    <property type="match status" value="1"/>
</dbReference>
<evidence type="ECO:0000313" key="4">
    <source>
        <dbReference type="Proteomes" id="UP000807504"/>
    </source>
</evidence>
<dbReference type="GO" id="GO:0015074">
    <property type="term" value="P:DNA integration"/>
    <property type="evidence" value="ECO:0007669"/>
    <property type="project" value="InterPro"/>
</dbReference>
<dbReference type="EMBL" id="JABXBU010002227">
    <property type="protein sequence ID" value="KAF8773121.1"/>
    <property type="molecule type" value="Genomic_DNA"/>
</dbReference>
<evidence type="ECO:0000256" key="1">
    <source>
        <dbReference type="ARBA" id="ARBA00012493"/>
    </source>
</evidence>
<dbReference type="PANTHER" id="PTHR37984">
    <property type="entry name" value="PROTEIN CBG26694"/>
    <property type="match status" value="1"/>
</dbReference>
<dbReference type="Pfam" id="PF17921">
    <property type="entry name" value="Integrase_H2C2"/>
    <property type="match status" value="1"/>
</dbReference>
<dbReference type="SUPFAM" id="SSF53098">
    <property type="entry name" value="Ribonuclease H-like"/>
    <property type="match status" value="1"/>
</dbReference>
<dbReference type="EC" id="2.7.7.49" evidence="1"/>
<dbReference type="AlphaFoldDB" id="A0A8T0EHX3"/>
<dbReference type="InterPro" id="IPR050951">
    <property type="entry name" value="Retrovirus_Pol_polyprotein"/>
</dbReference>
<feature type="domain" description="Integrase catalytic" evidence="2">
    <location>
        <begin position="282"/>
        <end position="444"/>
    </location>
</feature>
<dbReference type="Gene3D" id="3.30.420.10">
    <property type="entry name" value="Ribonuclease H-like superfamily/Ribonuclease H"/>
    <property type="match status" value="1"/>
</dbReference>
<dbReference type="Pfam" id="PF00665">
    <property type="entry name" value="rve"/>
    <property type="match status" value="1"/>
</dbReference>
<evidence type="ECO:0000313" key="3">
    <source>
        <dbReference type="EMBL" id="KAF8773121.1"/>
    </source>
</evidence>
<dbReference type="PANTHER" id="PTHR37984:SF15">
    <property type="entry name" value="INTEGRASE CATALYTIC DOMAIN-CONTAINING PROTEIN"/>
    <property type="match status" value="1"/>
</dbReference>
<evidence type="ECO:0000259" key="2">
    <source>
        <dbReference type="PROSITE" id="PS50994"/>
    </source>
</evidence>
<gene>
    <name evidence="3" type="ORF">HNY73_015805</name>
</gene>
<reference evidence="3" key="2">
    <citation type="submission" date="2020-06" db="EMBL/GenBank/DDBJ databases">
        <authorList>
            <person name="Sheffer M."/>
        </authorList>
    </citation>
    <scope>NUCLEOTIDE SEQUENCE</scope>
</reference>
<proteinExistence type="predicted"/>
<dbReference type="InterPro" id="IPR012337">
    <property type="entry name" value="RNaseH-like_sf"/>
</dbReference>
<comment type="caution">
    <text evidence="3">The sequence shown here is derived from an EMBL/GenBank/DDBJ whole genome shotgun (WGS) entry which is preliminary data.</text>
</comment>
<dbReference type="GO" id="GO:0003964">
    <property type="term" value="F:RNA-directed DNA polymerase activity"/>
    <property type="evidence" value="ECO:0007669"/>
    <property type="project" value="UniProtKB-EC"/>
</dbReference>
<dbReference type="GO" id="GO:0003676">
    <property type="term" value="F:nucleic acid binding"/>
    <property type="evidence" value="ECO:0007669"/>
    <property type="project" value="InterPro"/>
</dbReference>
<dbReference type="Gene3D" id="1.10.340.70">
    <property type="match status" value="1"/>
</dbReference>
<dbReference type="InterPro" id="IPR041588">
    <property type="entry name" value="Integrase_H2C2"/>
</dbReference>
<accession>A0A8T0EHX3</accession>
<reference evidence="3" key="1">
    <citation type="journal article" date="2020" name="bioRxiv">
        <title>Chromosome-level reference genome of the European wasp spider Argiope bruennichi: a resource for studies on range expansion and evolutionary adaptation.</title>
        <authorList>
            <person name="Sheffer M.M."/>
            <person name="Hoppe A."/>
            <person name="Krehenwinkel H."/>
            <person name="Uhl G."/>
            <person name="Kuss A.W."/>
            <person name="Jensen L."/>
            <person name="Jensen C."/>
            <person name="Gillespie R.G."/>
            <person name="Hoff K.J."/>
            <person name="Prost S."/>
        </authorList>
    </citation>
    <scope>NUCLEOTIDE SEQUENCE</scope>
</reference>
<dbReference type="Proteomes" id="UP000807504">
    <property type="component" value="Unassembled WGS sequence"/>
</dbReference>
<keyword evidence="4" id="KW-1185">Reference proteome</keyword>
<protein>
    <recommendedName>
        <fullName evidence="1">RNA-directed DNA polymerase</fullName>
        <ecNumber evidence="1">2.7.7.49</ecNumber>
    </recommendedName>
</protein>
<name>A0A8T0EHX3_ARGBR</name>
<sequence length="445" mass="50026">MKNSATVNHLSGTDDDEIMASYTSISEVNGSSMSILRDTGSSIDVICLKVVKPEMFTGEHVWMQQPLDEGPICLPLVEVELKGDFGHLKTKVAIVGNKADKGRYLLRNRTAAIIKQSKDFPVPQVNAIQTRSRKRLEEQKGVTHVKERDPVTLEETELAIAKDIEIHDHDFFSFPPKEEFGGLALLKIDSKAFIAVQQSLKKKVNKVGDDAILLVVPKEVRERLETLCHEGTSNHVGVTKTKDNFVKFFFWSNCYKEMEEFVRCCDHCQQVGKPNDKKRAPMNLVPIIKEVFGKINVDAVGPLPIAASGKRYLITAMCLASKYPDAVSVSDITSMSIVGALLQIFSRMGFPKEIRYYQGTSFMSELTTEFFERFRVKVVRSSAYHPQSNPVERFHRTLGRIFRVLYSEEGPHSEKHVPAALFALRTVTYESTGFSPVELVHGKEP</sequence>
<organism evidence="3 4">
    <name type="scientific">Argiope bruennichi</name>
    <name type="common">Wasp spider</name>
    <name type="synonym">Aranea bruennichi</name>
    <dbReference type="NCBI Taxonomy" id="94029"/>
    <lineage>
        <taxon>Eukaryota</taxon>
        <taxon>Metazoa</taxon>
        <taxon>Ecdysozoa</taxon>
        <taxon>Arthropoda</taxon>
        <taxon>Chelicerata</taxon>
        <taxon>Arachnida</taxon>
        <taxon>Araneae</taxon>
        <taxon>Araneomorphae</taxon>
        <taxon>Entelegynae</taxon>
        <taxon>Araneoidea</taxon>
        <taxon>Araneidae</taxon>
        <taxon>Argiope</taxon>
    </lineage>
</organism>
<dbReference type="InterPro" id="IPR036397">
    <property type="entry name" value="RNaseH_sf"/>
</dbReference>
<dbReference type="InterPro" id="IPR001584">
    <property type="entry name" value="Integrase_cat-core"/>
</dbReference>